<dbReference type="PROSITE" id="PS50110">
    <property type="entry name" value="RESPONSE_REGULATORY"/>
    <property type="match status" value="1"/>
</dbReference>
<evidence type="ECO:0000256" key="4">
    <source>
        <dbReference type="ARBA" id="ARBA00023015"/>
    </source>
</evidence>
<protein>
    <submittedName>
        <fullName evidence="9">DNA-binding NtrC family response regulator</fullName>
    </submittedName>
</protein>
<evidence type="ECO:0000256" key="2">
    <source>
        <dbReference type="ARBA" id="ARBA00022741"/>
    </source>
</evidence>
<keyword evidence="9" id="KW-0238">DNA-binding</keyword>
<dbReference type="RefSeq" id="WP_253449517.1">
    <property type="nucleotide sequence ID" value="NZ_JALJYF010000002.1"/>
</dbReference>
<dbReference type="PANTHER" id="PTHR32071">
    <property type="entry name" value="TRANSCRIPTIONAL REGULATORY PROTEIN"/>
    <property type="match status" value="1"/>
</dbReference>
<dbReference type="Pfam" id="PF00158">
    <property type="entry name" value="Sigma54_activat"/>
    <property type="match status" value="1"/>
</dbReference>
<evidence type="ECO:0000256" key="3">
    <source>
        <dbReference type="ARBA" id="ARBA00022840"/>
    </source>
</evidence>
<evidence type="ECO:0000256" key="1">
    <source>
        <dbReference type="ARBA" id="ARBA00022553"/>
    </source>
</evidence>
<dbReference type="InterPro" id="IPR001789">
    <property type="entry name" value="Sig_transdc_resp-reg_receiver"/>
</dbReference>
<keyword evidence="4" id="KW-0805">Transcription regulation</keyword>
<gene>
    <name evidence="9" type="ORF">J2T60_002069</name>
</gene>
<evidence type="ECO:0000313" key="9">
    <source>
        <dbReference type="EMBL" id="MCP1728069.1"/>
    </source>
</evidence>
<dbReference type="Gene3D" id="1.10.8.60">
    <property type="match status" value="1"/>
</dbReference>
<accession>A0ABT1G9R9</accession>
<dbReference type="Pfam" id="PF02954">
    <property type="entry name" value="HTH_8"/>
    <property type="match status" value="1"/>
</dbReference>
<dbReference type="PROSITE" id="PS50045">
    <property type="entry name" value="SIGMA54_INTERACT_4"/>
    <property type="match status" value="1"/>
</dbReference>
<proteinExistence type="predicted"/>
<dbReference type="Pfam" id="PF25601">
    <property type="entry name" value="AAA_lid_14"/>
    <property type="match status" value="1"/>
</dbReference>
<feature type="domain" description="Response regulatory" evidence="8">
    <location>
        <begin position="5"/>
        <end position="120"/>
    </location>
</feature>
<dbReference type="InterPro" id="IPR002078">
    <property type="entry name" value="Sigma_54_int"/>
</dbReference>
<sequence>MSAAHILVVDDESDIRGMVRDILEDEGYRVTVAEDAAAARRAHDAEEIDLILLDIWMPDVDGITLLRDWSRSGQLDCPVVIMSGHGTVDTAVEATRLGAHEFLEKPLSMAKLLQIVGEALESGREERERRKARSILSPLVEPVGKSPLMRQVRDRVKKVADEGSPVLLLGEAGTGRETLARFLHSESPQREARFVNVILSSLRDEDAESQLFGRHAGDSLEPGFLEKARGGTLFLNELGDMSEKVQRLLMSVLESRRFTPLGSEQSEALDVRLVASAPPTIARLVEAGRFRQDLLNQLDVLPVQVPPLRQYREDVPDLIRYYVDVLVDQEGLPFRRFSVGAQNRLRNYPWPGNIRELKNMVHRFLALSDREDISLEDVEAELRRESEREVEPLVKQDLLGLSLRDARERFERAYLEQQLELCGGRVGKLAERVGLERTHLYRKLKALGIEIQKNQ</sequence>
<reference evidence="9 10" key="1">
    <citation type="submission" date="2022-03" db="EMBL/GenBank/DDBJ databases">
        <title>Genomic Encyclopedia of Type Strains, Phase III (KMG-III): the genomes of soil and plant-associated and newly described type strains.</title>
        <authorList>
            <person name="Whitman W."/>
        </authorList>
    </citation>
    <scope>NUCLEOTIDE SEQUENCE [LARGE SCALE GENOMIC DNA]</scope>
    <source>
        <strain evidence="9 10">BSker1</strain>
    </source>
</reference>
<evidence type="ECO:0000259" key="8">
    <source>
        <dbReference type="PROSITE" id="PS50110"/>
    </source>
</evidence>
<dbReference type="Gene3D" id="3.40.50.300">
    <property type="entry name" value="P-loop containing nucleotide triphosphate hydrolases"/>
    <property type="match status" value="1"/>
</dbReference>
<evidence type="ECO:0000313" key="10">
    <source>
        <dbReference type="Proteomes" id="UP001523550"/>
    </source>
</evidence>
<dbReference type="InterPro" id="IPR002197">
    <property type="entry name" value="HTH_Fis"/>
</dbReference>
<dbReference type="GO" id="GO:0003677">
    <property type="term" value="F:DNA binding"/>
    <property type="evidence" value="ECO:0007669"/>
    <property type="project" value="UniProtKB-KW"/>
</dbReference>
<feature type="domain" description="Sigma-54 factor interaction" evidence="7">
    <location>
        <begin position="142"/>
        <end position="366"/>
    </location>
</feature>
<dbReference type="Proteomes" id="UP001523550">
    <property type="component" value="Unassembled WGS sequence"/>
</dbReference>
<dbReference type="Gene3D" id="1.10.10.60">
    <property type="entry name" value="Homeodomain-like"/>
    <property type="match status" value="1"/>
</dbReference>
<keyword evidence="3" id="KW-0067">ATP-binding</keyword>
<evidence type="ECO:0000256" key="6">
    <source>
        <dbReference type="PROSITE-ProRule" id="PRU00169"/>
    </source>
</evidence>
<dbReference type="SUPFAM" id="SSF52540">
    <property type="entry name" value="P-loop containing nucleoside triphosphate hydrolases"/>
    <property type="match status" value="1"/>
</dbReference>
<dbReference type="SMART" id="SM00448">
    <property type="entry name" value="REC"/>
    <property type="match status" value="1"/>
</dbReference>
<dbReference type="PANTHER" id="PTHR32071:SF17">
    <property type="entry name" value="TRANSCRIPTIONAL REGULATOR (NTRC FAMILY)"/>
    <property type="match status" value="1"/>
</dbReference>
<dbReference type="Gene3D" id="3.40.50.2300">
    <property type="match status" value="1"/>
</dbReference>
<evidence type="ECO:0000259" key="7">
    <source>
        <dbReference type="PROSITE" id="PS50045"/>
    </source>
</evidence>
<dbReference type="EMBL" id="JALJYF010000002">
    <property type="protein sequence ID" value="MCP1728069.1"/>
    <property type="molecule type" value="Genomic_DNA"/>
</dbReference>
<dbReference type="SUPFAM" id="SSF46689">
    <property type="entry name" value="Homeodomain-like"/>
    <property type="match status" value="1"/>
</dbReference>
<dbReference type="InterPro" id="IPR025944">
    <property type="entry name" value="Sigma_54_int_dom_CS"/>
</dbReference>
<dbReference type="SMART" id="SM00382">
    <property type="entry name" value="AAA"/>
    <property type="match status" value="1"/>
</dbReference>
<dbReference type="InterPro" id="IPR011006">
    <property type="entry name" value="CheY-like_superfamily"/>
</dbReference>
<dbReference type="InterPro" id="IPR027417">
    <property type="entry name" value="P-loop_NTPase"/>
</dbReference>
<comment type="caution">
    <text evidence="9">The sequence shown here is derived from an EMBL/GenBank/DDBJ whole genome shotgun (WGS) entry which is preliminary data.</text>
</comment>
<name>A0ABT1G9R9_9GAMM</name>
<keyword evidence="2" id="KW-0547">Nucleotide-binding</keyword>
<keyword evidence="10" id="KW-1185">Reference proteome</keyword>
<dbReference type="InterPro" id="IPR003593">
    <property type="entry name" value="AAA+_ATPase"/>
</dbReference>
<keyword evidence="1 6" id="KW-0597">Phosphoprotein</keyword>
<dbReference type="PROSITE" id="PS00688">
    <property type="entry name" value="SIGMA54_INTERACT_3"/>
    <property type="match status" value="1"/>
</dbReference>
<evidence type="ECO:0000256" key="5">
    <source>
        <dbReference type="ARBA" id="ARBA00023163"/>
    </source>
</evidence>
<organism evidence="9 10">
    <name type="scientific">Natronospira proteinivora</name>
    <dbReference type="NCBI Taxonomy" id="1807133"/>
    <lineage>
        <taxon>Bacteria</taxon>
        <taxon>Pseudomonadati</taxon>
        <taxon>Pseudomonadota</taxon>
        <taxon>Gammaproteobacteria</taxon>
        <taxon>Natronospirales</taxon>
        <taxon>Natronospiraceae</taxon>
        <taxon>Natronospira</taxon>
    </lineage>
</organism>
<dbReference type="Pfam" id="PF00072">
    <property type="entry name" value="Response_reg"/>
    <property type="match status" value="1"/>
</dbReference>
<dbReference type="CDD" id="cd00009">
    <property type="entry name" value="AAA"/>
    <property type="match status" value="1"/>
</dbReference>
<dbReference type="SUPFAM" id="SSF52172">
    <property type="entry name" value="CheY-like"/>
    <property type="match status" value="1"/>
</dbReference>
<dbReference type="InterPro" id="IPR058031">
    <property type="entry name" value="AAA_lid_NorR"/>
</dbReference>
<feature type="modified residue" description="4-aspartylphosphate" evidence="6">
    <location>
        <position position="54"/>
    </location>
</feature>
<keyword evidence="5" id="KW-0804">Transcription</keyword>
<dbReference type="InterPro" id="IPR009057">
    <property type="entry name" value="Homeodomain-like_sf"/>
</dbReference>